<reference evidence="1" key="2">
    <citation type="submission" date="2021-04" db="EMBL/GenBank/DDBJ databases">
        <authorList>
            <person name="Gilroy R."/>
        </authorList>
    </citation>
    <scope>NUCLEOTIDE SEQUENCE</scope>
    <source>
        <strain evidence="1">ChiGjej4B4-7305</strain>
    </source>
</reference>
<evidence type="ECO:0000313" key="2">
    <source>
        <dbReference type="Proteomes" id="UP000824037"/>
    </source>
</evidence>
<sequence length="201" mass="21134">MRARWRMPLLAGTALVAGLTAAGGTFALWTADSGRDPVTITAGDLQIEAGGEAVWTETSADVAAAPHPIDPETFLVRQGDTIRVSYAFTTHVQGENMLGQIEVDWADAPDLPSGVTGTYTLQDAASTELATADLGTAVTLDDAAHQLAADDAGRTDTYTLAIDLDFADLADRFGADSPVQLAELGQFDVELHQVRTGEGFQ</sequence>
<proteinExistence type="predicted"/>
<dbReference type="Proteomes" id="UP000824037">
    <property type="component" value="Unassembled WGS sequence"/>
</dbReference>
<comment type="caution">
    <text evidence="1">The sequence shown here is derived from an EMBL/GenBank/DDBJ whole genome shotgun (WGS) entry which is preliminary data.</text>
</comment>
<evidence type="ECO:0008006" key="3">
    <source>
        <dbReference type="Google" id="ProtNLM"/>
    </source>
</evidence>
<dbReference type="AlphaFoldDB" id="A0A9D2EFU8"/>
<gene>
    <name evidence="1" type="ORF">H9815_12240</name>
</gene>
<dbReference type="EMBL" id="DXBY01000210">
    <property type="protein sequence ID" value="HIZ36540.1"/>
    <property type="molecule type" value="Genomic_DNA"/>
</dbReference>
<evidence type="ECO:0000313" key="1">
    <source>
        <dbReference type="EMBL" id="HIZ36540.1"/>
    </source>
</evidence>
<reference evidence="1" key="1">
    <citation type="journal article" date="2021" name="PeerJ">
        <title>Extensive microbial diversity within the chicken gut microbiome revealed by metagenomics and culture.</title>
        <authorList>
            <person name="Gilroy R."/>
            <person name="Ravi A."/>
            <person name="Getino M."/>
            <person name="Pursley I."/>
            <person name="Horton D.L."/>
            <person name="Alikhan N.F."/>
            <person name="Baker D."/>
            <person name="Gharbi K."/>
            <person name="Hall N."/>
            <person name="Watson M."/>
            <person name="Adriaenssens E.M."/>
            <person name="Foster-Nyarko E."/>
            <person name="Jarju S."/>
            <person name="Secka A."/>
            <person name="Antonio M."/>
            <person name="Oren A."/>
            <person name="Chaudhuri R.R."/>
            <person name="La Ragione R."/>
            <person name="Hildebrand F."/>
            <person name="Pallen M.J."/>
        </authorList>
    </citation>
    <scope>NUCLEOTIDE SEQUENCE</scope>
    <source>
        <strain evidence="1">ChiGjej4B4-7305</strain>
    </source>
</reference>
<accession>A0A9D2EFU8</accession>
<organism evidence="1 2">
    <name type="scientific">Candidatus Ruania gallistercoris</name>
    <dbReference type="NCBI Taxonomy" id="2838746"/>
    <lineage>
        <taxon>Bacteria</taxon>
        <taxon>Bacillati</taxon>
        <taxon>Actinomycetota</taxon>
        <taxon>Actinomycetes</taxon>
        <taxon>Micrococcales</taxon>
        <taxon>Ruaniaceae</taxon>
        <taxon>Ruania</taxon>
    </lineage>
</organism>
<name>A0A9D2EFU8_9MICO</name>
<protein>
    <recommendedName>
        <fullName evidence="3">Alternate-type signal peptide domain-containing protein</fullName>
    </recommendedName>
</protein>